<gene>
    <name evidence="3" type="ORF">FSB_LOCUS20609</name>
</gene>
<dbReference type="Pfam" id="PF01926">
    <property type="entry name" value="MMR_HSR1"/>
    <property type="match status" value="1"/>
</dbReference>
<dbReference type="EMBL" id="OIVN01001335">
    <property type="protein sequence ID" value="SPC92727.1"/>
    <property type="molecule type" value="Genomic_DNA"/>
</dbReference>
<feature type="compositionally biased region" description="Acidic residues" evidence="1">
    <location>
        <begin position="410"/>
        <end position="425"/>
    </location>
</feature>
<dbReference type="AlphaFoldDB" id="A0A2N9FPT1"/>
<dbReference type="InterPro" id="IPR006073">
    <property type="entry name" value="GTP-bd"/>
</dbReference>
<dbReference type="PRINTS" id="PR00326">
    <property type="entry name" value="GTP1OBG"/>
</dbReference>
<dbReference type="GO" id="GO:0043022">
    <property type="term" value="F:ribosome binding"/>
    <property type="evidence" value="ECO:0007669"/>
    <property type="project" value="TreeGrafter"/>
</dbReference>
<dbReference type="InterPro" id="IPR032305">
    <property type="entry name" value="GTP-bd_M"/>
</dbReference>
<feature type="region of interest" description="Disordered" evidence="1">
    <location>
        <begin position="391"/>
        <end position="472"/>
    </location>
</feature>
<dbReference type="CDD" id="cd01878">
    <property type="entry name" value="HflX"/>
    <property type="match status" value="1"/>
</dbReference>
<dbReference type="GO" id="GO:0005525">
    <property type="term" value="F:GTP binding"/>
    <property type="evidence" value="ECO:0007669"/>
    <property type="project" value="InterPro"/>
</dbReference>
<evidence type="ECO:0000313" key="3">
    <source>
        <dbReference type="EMBL" id="SPC92727.1"/>
    </source>
</evidence>
<dbReference type="PROSITE" id="PS51705">
    <property type="entry name" value="G_HFLX"/>
    <property type="match status" value="1"/>
</dbReference>
<protein>
    <recommendedName>
        <fullName evidence="2">Hflx-type G domain-containing protein</fullName>
    </recommendedName>
</protein>
<evidence type="ECO:0000256" key="1">
    <source>
        <dbReference type="SAM" id="MobiDB-lite"/>
    </source>
</evidence>
<dbReference type="InterPro" id="IPR042108">
    <property type="entry name" value="GTPase_HflX_N_sf"/>
</dbReference>
<dbReference type="PANTHER" id="PTHR10229">
    <property type="entry name" value="GTP-BINDING PROTEIN HFLX"/>
    <property type="match status" value="1"/>
</dbReference>
<dbReference type="InterPro" id="IPR016496">
    <property type="entry name" value="GTPase_HflX"/>
</dbReference>
<proteinExistence type="predicted"/>
<dbReference type="Gene3D" id="3.40.50.11060">
    <property type="entry name" value="GTPase HflX, N-terminal domain"/>
    <property type="match status" value="1"/>
</dbReference>
<feature type="domain" description="Hflx-type G" evidence="2">
    <location>
        <begin position="264"/>
        <end position="516"/>
    </location>
</feature>
<dbReference type="Pfam" id="PF16360">
    <property type="entry name" value="GTP-bdg_M"/>
    <property type="match status" value="1"/>
</dbReference>
<dbReference type="NCBIfam" id="TIGR03156">
    <property type="entry name" value="GTP_HflX"/>
    <property type="match status" value="1"/>
</dbReference>
<feature type="region of interest" description="Disordered" evidence="1">
    <location>
        <begin position="30"/>
        <end position="74"/>
    </location>
</feature>
<dbReference type="Gene3D" id="3.40.50.300">
    <property type="entry name" value="P-loop containing nucleotide triphosphate hydrolases"/>
    <property type="match status" value="1"/>
</dbReference>
<feature type="compositionally biased region" description="Acidic residues" evidence="1">
    <location>
        <begin position="391"/>
        <end position="402"/>
    </location>
</feature>
<dbReference type="InterPro" id="IPR030394">
    <property type="entry name" value="G_HFLX_dom"/>
</dbReference>
<dbReference type="FunFam" id="3.40.50.300:FF:001888">
    <property type="entry name" value="GTP-binding protein chloroplastic"/>
    <property type="match status" value="1"/>
</dbReference>
<accession>A0A2N9FPT1</accession>
<organism evidence="3">
    <name type="scientific">Fagus sylvatica</name>
    <name type="common">Beechnut</name>
    <dbReference type="NCBI Taxonomy" id="28930"/>
    <lineage>
        <taxon>Eukaryota</taxon>
        <taxon>Viridiplantae</taxon>
        <taxon>Streptophyta</taxon>
        <taxon>Embryophyta</taxon>
        <taxon>Tracheophyta</taxon>
        <taxon>Spermatophyta</taxon>
        <taxon>Magnoliopsida</taxon>
        <taxon>eudicotyledons</taxon>
        <taxon>Gunneridae</taxon>
        <taxon>Pentapetalae</taxon>
        <taxon>rosids</taxon>
        <taxon>fabids</taxon>
        <taxon>Fagales</taxon>
        <taxon>Fagaceae</taxon>
        <taxon>Fagus</taxon>
    </lineage>
</organism>
<reference evidence="3" key="1">
    <citation type="submission" date="2018-02" db="EMBL/GenBank/DDBJ databases">
        <authorList>
            <person name="Cohen D.B."/>
            <person name="Kent A.D."/>
        </authorList>
    </citation>
    <scope>NUCLEOTIDE SEQUENCE</scope>
</reference>
<dbReference type="PANTHER" id="PTHR10229:SF8">
    <property type="entry name" value="GTPASE HFLX"/>
    <property type="match status" value="1"/>
</dbReference>
<dbReference type="GO" id="GO:0005737">
    <property type="term" value="C:cytoplasm"/>
    <property type="evidence" value="ECO:0007669"/>
    <property type="project" value="TreeGrafter"/>
</dbReference>
<evidence type="ECO:0000259" key="2">
    <source>
        <dbReference type="PROSITE" id="PS51705"/>
    </source>
</evidence>
<dbReference type="SUPFAM" id="SSF52540">
    <property type="entry name" value="P-loop containing nucleoside triphosphate hydrolases"/>
    <property type="match status" value="1"/>
</dbReference>
<sequence length="548" mass="60718">MIKTSRSPLIIRSLTQTLTSLCSNQALSPPPSFRILTSPYSSSSKQQKKEKEQESNDVVSLLTDNRDPDSPPRLFVVQPRLRPDTFLQAKLNEALCLANSLEEQRDGYFLSDFFDKALPPHLLVQNPAAKAHKPRAAWEKPVLDRVGLIIEIFNAHAHTKEGKLQAELAALMYKKTRLVRVRGADGRLTFGADGEAEVVSARGRGSGGRGFISGAGETELQLQRRRIIERRNYLLSQIEEVRRTRSLQRAARKRHGGSNGQGLATVAVIGYTNAGKSTLVSVLSDSDLYSDARLFATVDPRLRSVILPSGRKVLFSDTVGFISDLPVQLVDAFHATLEEVVEADLLVHVLDSTAPNLDEHRSTVLQVLKQLGVSEEKLQNMIEVWNKIDYQEEGMDDGEDDCISSSEKEEGMEEPVDDYDDDDNVSEQSVESLAETLDDEPGDYSDGWLNEETPGEESLSGWAQHDQQSESSKNCIMDKDLHSQVQPGPHVRTSAITGVGLPELLELIDEKLRIQDKMMKAGKVAQGGVFGRKWRPPRTEDAGIAVEQ</sequence>
<dbReference type="InterPro" id="IPR027417">
    <property type="entry name" value="P-loop_NTPase"/>
</dbReference>
<name>A0A2N9FPT1_FAGSY</name>